<feature type="DNA-binding region" description="H-T-H motif" evidence="2">
    <location>
        <begin position="38"/>
        <end position="57"/>
    </location>
</feature>
<evidence type="ECO:0000256" key="3">
    <source>
        <dbReference type="SAM" id="MobiDB-lite"/>
    </source>
</evidence>
<dbReference type="PROSITE" id="PS50977">
    <property type="entry name" value="HTH_TETR_2"/>
    <property type="match status" value="1"/>
</dbReference>
<feature type="compositionally biased region" description="Basic and acidic residues" evidence="3">
    <location>
        <begin position="85"/>
        <end position="94"/>
    </location>
</feature>
<feature type="domain" description="HTH tetR-type" evidence="4">
    <location>
        <begin position="17"/>
        <end position="75"/>
    </location>
</feature>
<feature type="region of interest" description="Disordered" evidence="3">
    <location>
        <begin position="85"/>
        <end position="113"/>
    </location>
</feature>
<evidence type="ECO:0000313" key="5">
    <source>
        <dbReference type="EMBL" id="WTP87299.1"/>
    </source>
</evidence>
<organism evidence="5">
    <name type="scientific">Streptomyces sp. NBC_00180</name>
    <dbReference type="NCBI Taxonomy" id="2903632"/>
    <lineage>
        <taxon>Bacteria</taxon>
        <taxon>Bacillati</taxon>
        <taxon>Actinomycetota</taxon>
        <taxon>Actinomycetes</taxon>
        <taxon>Kitasatosporales</taxon>
        <taxon>Streptomycetaceae</taxon>
        <taxon>Streptomyces</taxon>
    </lineage>
</organism>
<dbReference type="GO" id="GO:0003700">
    <property type="term" value="F:DNA-binding transcription factor activity"/>
    <property type="evidence" value="ECO:0007669"/>
    <property type="project" value="TreeGrafter"/>
</dbReference>
<accession>A0AAU1HZU2</accession>
<proteinExistence type="predicted"/>
<dbReference type="SUPFAM" id="SSF46689">
    <property type="entry name" value="Homeodomain-like"/>
    <property type="match status" value="1"/>
</dbReference>
<keyword evidence="1 2" id="KW-0238">DNA-binding</keyword>
<dbReference type="AlphaFoldDB" id="A0AAU1HZU2"/>
<dbReference type="InterPro" id="IPR001647">
    <property type="entry name" value="HTH_TetR"/>
</dbReference>
<evidence type="ECO:0000259" key="4">
    <source>
        <dbReference type="PROSITE" id="PS50977"/>
    </source>
</evidence>
<protein>
    <submittedName>
        <fullName evidence="5">TetR/AcrR family transcriptional regulator</fullName>
    </submittedName>
</protein>
<dbReference type="Pfam" id="PF00440">
    <property type="entry name" value="TetR_N"/>
    <property type="match status" value="1"/>
</dbReference>
<dbReference type="PANTHER" id="PTHR30055:SF209">
    <property type="entry name" value="POSSIBLE TRANSCRIPTIONAL REGULATORY PROTEIN (PROBABLY TETR-FAMILY)"/>
    <property type="match status" value="1"/>
</dbReference>
<name>A0AAU1HZU2_9ACTN</name>
<dbReference type="InterPro" id="IPR009057">
    <property type="entry name" value="Homeodomain-like_sf"/>
</dbReference>
<evidence type="ECO:0000256" key="2">
    <source>
        <dbReference type="PROSITE-ProRule" id="PRU00335"/>
    </source>
</evidence>
<evidence type="ECO:0000256" key="1">
    <source>
        <dbReference type="ARBA" id="ARBA00023125"/>
    </source>
</evidence>
<gene>
    <name evidence="5" type="ORF">OG477_18840</name>
</gene>
<reference evidence="5" key="1">
    <citation type="submission" date="2022-10" db="EMBL/GenBank/DDBJ databases">
        <title>The complete genomes of actinobacterial strains from the NBC collection.</title>
        <authorList>
            <person name="Joergensen T.S."/>
            <person name="Alvarez Arevalo M."/>
            <person name="Sterndorff E.B."/>
            <person name="Faurdal D."/>
            <person name="Vuksanovic O."/>
            <person name="Mourched A.-S."/>
            <person name="Charusanti P."/>
            <person name="Shaw S."/>
            <person name="Blin K."/>
            <person name="Weber T."/>
        </authorList>
    </citation>
    <scope>NUCLEOTIDE SEQUENCE</scope>
    <source>
        <strain evidence="5">NBC 00180</strain>
    </source>
</reference>
<dbReference type="InterPro" id="IPR050109">
    <property type="entry name" value="HTH-type_TetR-like_transc_reg"/>
</dbReference>
<dbReference type="GO" id="GO:0000976">
    <property type="term" value="F:transcription cis-regulatory region binding"/>
    <property type="evidence" value="ECO:0007669"/>
    <property type="project" value="TreeGrafter"/>
</dbReference>
<dbReference type="PANTHER" id="PTHR30055">
    <property type="entry name" value="HTH-TYPE TRANSCRIPTIONAL REGULATOR RUTR"/>
    <property type="match status" value="1"/>
</dbReference>
<dbReference type="EMBL" id="CP108140">
    <property type="protein sequence ID" value="WTP87299.1"/>
    <property type="molecule type" value="Genomic_DNA"/>
</dbReference>
<sequence length="243" mass="24907">MTTPTAPHPVRRRRTTRATRARILDAALRELGRNPECSLGDIAEAAGVARRTVYTHFTGRAALVEGLAGEAAEAIRLAVADTHEATTHGADTHGTRTSGGDPGATGPGAPDPGPASALAHFVLTLWPVGDCYRTLMGLARQDLGSAQVSGLLAPARERVAGILAEGQRQGVFHGAVPPGPLSGAIEAHLLALLGTVNSGIWADDGTGAATAALIAAGVDSDTAAATVRQLHATDRIRPPHRPH</sequence>
<dbReference type="Gene3D" id="1.10.357.10">
    <property type="entry name" value="Tetracycline Repressor, domain 2"/>
    <property type="match status" value="1"/>
</dbReference>